<dbReference type="SUPFAM" id="SSF56784">
    <property type="entry name" value="HAD-like"/>
    <property type="match status" value="1"/>
</dbReference>
<dbReference type="GO" id="GO:0005829">
    <property type="term" value="C:cytosol"/>
    <property type="evidence" value="ECO:0007669"/>
    <property type="project" value="TreeGrafter"/>
</dbReference>
<dbReference type="Gene3D" id="1.10.150.240">
    <property type="entry name" value="Putative phosphatase, domain 2"/>
    <property type="match status" value="1"/>
</dbReference>
<dbReference type="Pfam" id="PF13419">
    <property type="entry name" value="HAD_2"/>
    <property type="match status" value="1"/>
</dbReference>
<evidence type="ECO:0000313" key="1">
    <source>
        <dbReference type="EMBL" id="SDI20083.1"/>
    </source>
</evidence>
<gene>
    <name evidence="1" type="ORF">SAMN05216466_118166</name>
</gene>
<dbReference type="PANTHER" id="PTHR43434:SF20">
    <property type="entry name" value="5'-NUCLEOTIDASE"/>
    <property type="match status" value="1"/>
</dbReference>
<dbReference type="InterPro" id="IPR023198">
    <property type="entry name" value="PGP-like_dom2"/>
</dbReference>
<dbReference type="Gene3D" id="3.40.50.1000">
    <property type="entry name" value="HAD superfamily/HAD-like"/>
    <property type="match status" value="1"/>
</dbReference>
<dbReference type="EMBL" id="FNCJ01000018">
    <property type="protein sequence ID" value="SDI20083.1"/>
    <property type="molecule type" value="Genomic_DNA"/>
</dbReference>
<dbReference type="SFLD" id="SFLDS00003">
    <property type="entry name" value="Haloacid_Dehalogenase"/>
    <property type="match status" value="1"/>
</dbReference>
<dbReference type="InterPro" id="IPR050155">
    <property type="entry name" value="HAD-like_hydrolase_sf"/>
</dbReference>
<dbReference type="SFLD" id="SFLDG01129">
    <property type="entry name" value="C1.5:_HAD__Beta-PGM__Phosphata"/>
    <property type="match status" value="1"/>
</dbReference>
<protein>
    <submittedName>
        <fullName evidence="1">Phosphoglycolate phosphatase</fullName>
    </submittedName>
</protein>
<dbReference type="AlphaFoldDB" id="A0A1G8IMF9"/>
<proteinExistence type="predicted"/>
<dbReference type="Proteomes" id="UP000199706">
    <property type="component" value="Unassembled WGS sequence"/>
</dbReference>
<dbReference type="InterPro" id="IPR036412">
    <property type="entry name" value="HAD-like_sf"/>
</dbReference>
<name>A0A1G8IMF9_9BURK</name>
<dbReference type="PANTHER" id="PTHR43434">
    <property type="entry name" value="PHOSPHOGLYCOLATE PHOSPHATASE"/>
    <property type="match status" value="1"/>
</dbReference>
<dbReference type="InterPro" id="IPR041492">
    <property type="entry name" value="HAD_2"/>
</dbReference>
<reference evidence="1 2" key="1">
    <citation type="submission" date="2016-10" db="EMBL/GenBank/DDBJ databases">
        <authorList>
            <person name="de Groot N.N."/>
        </authorList>
    </citation>
    <scope>NUCLEOTIDE SEQUENCE [LARGE SCALE GENOMIC DNA]</scope>
    <source>
        <strain evidence="1 2">LMG 2247</strain>
    </source>
</reference>
<dbReference type="GO" id="GO:0004713">
    <property type="term" value="F:protein tyrosine kinase activity"/>
    <property type="evidence" value="ECO:0007669"/>
    <property type="project" value="TreeGrafter"/>
</dbReference>
<organism evidence="1 2">
    <name type="scientific">Paraburkholderia phenazinium</name>
    <dbReference type="NCBI Taxonomy" id="60549"/>
    <lineage>
        <taxon>Bacteria</taxon>
        <taxon>Pseudomonadati</taxon>
        <taxon>Pseudomonadota</taxon>
        <taxon>Betaproteobacteria</taxon>
        <taxon>Burkholderiales</taxon>
        <taxon>Burkholderiaceae</taxon>
        <taxon>Paraburkholderia</taxon>
    </lineage>
</organism>
<evidence type="ECO:0000313" key="2">
    <source>
        <dbReference type="Proteomes" id="UP000199706"/>
    </source>
</evidence>
<dbReference type="InterPro" id="IPR023214">
    <property type="entry name" value="HAD_sf"/>
</dbReference>
<sequence length="257" mass="27896">MPPCHPHDASSMNSCAGPTERLLAPLRQTVESTHSNHALFNDATSMKTLLFDLDGTLSDPLVGISRSVNYALTSLGYAALPETEFAQYIGPPLDDTFKLVTGAPDAEIRQLIALYRERYAETGFAENTLYPGVEAALNALAQKGSPMGICTSKLAQFADKILRRFGIRDHFGFISGGDVGVTKQQQIARLLSDGTVDTQAWMIGDRSVDLMAAHANGIESVGVLWGYGSREELSNQLPRRLLERVDELPTLADLQSS</sequence>
<accession>A0A1G8IMF9</accession>